<accession>A0A6J6NRT5</accession>
<dbReference type="InterPro" id="IPR006175">
    <property type="entry name" value="YjgF/YER057c/UK114"/>
</dbReference>
<dbReference type="Pfam" id="PF01042">
    <property type="entry name" value="Ribonuc_L-PSP"/>
    <property type="match status" value="1"/>
</dbReference>
<dbReference type="AlphaFoldDB" id="A0A6J6NRT5"/>
<dbReference type="GO" id="GO:0019239">
    <property type="term" value="F:deaminase activity"/>
    <property type="evidence" value="ECO:0007669"/>
    <property type="project" value="TreeGrafter"/>
</dbReference>
<dbReference type="GO" id="GO:0005829">
    <property type="term" value="C:cytosol"/>
    <property type="evidence" value="ECO:0007669"/>
    <property type="project" value="TreeGrafter"/>
</dbReference>
<dbReference type="EMBL" id="CAEZXP010000001">
    <property type="protein sequence ID" value="CAB4688896.1"/>
    <property type="molecule type" value="Genomic_DNA"/>
</dbReference>
<dbReference type="CDD" id="cd00448">
    <property type="entry name" value="YjgF_YER057c_UK114_family"/>
    <property type="match status" value="1"/>
</dbReference>
<dbReference type="SUPFAM" id="SSF55298">
    <property type="entry name" value="YjgF-like"/>
    <property type="match status" value="1"/>
</dbReference>
<dbReference type="PANTHER" id="PTHR11803:SF58">
    <property type="entry name" value="PROTEIN HMF1-RELATED"/>
    <property type="match status" value="1"/>
</dbReference>
<organism evidence="2">
    <name type="scientific">freshwater metagenome</name>
    <dbReference type="NCBI Taxonomy" id="449393"/>
    <lineage>
        <taxon>unclassified sequences</taxon>
        <taxon>metagenomes</taxon>
        <taxon>ecological metagenomes</taxon>
    </lineage>
</organism>
<gene>
    <name evidence="2" type="ORF">UFOPK2399_00556</name>
</gene>
<comment type="similarity">
    <text evidence="1">Belongs to the RutC family.</text>
</comment>
<sequence>MSDQHPYELAYEKDGIVYVSGAAAIDADHNPILGDVECIEAAFEAVSSRLAKLGLGLEHVVKTTFFVTDIRLRDEVNKQYSERFAEPRPARTFVEVSAIPYGARVAFEAVAHRS</sequence>
<dbReference type="InterPro" id="IPR035959">
    <property type="entry name" value="RutC-like_sf"/>
</dbReference>
<reference evidence="2" key="1">
    <citation type="submission" date="2020-05" db="EMBL/GenBank/DDBJ databases">
        <authorList>
            <person name="Chiriac C."/>
            <person name="Salcher M."/>
            <person name="Ghai R."/>
            <person name="Kavagutti S V."/>
        </authorList>
    </citation>
    <scope>NUCLEOTIDE SEQUENCE</scope>
</reference>
<name>A0A6J6NRT5_9ZZZZ</name>
<protein>
    <submittedName>
        <fullName evidence="2">Unannotated protein</fullName>
    </submittedName>
</protein>
<evidence type="ECO:0000256" key="1">
    <source>
        <dbReference type="ARBA" id="ARBA00010552"/>
    </source>
</evidence>
<dbReference type="PANTHER" id="PTHR11803">
    <property type="entry name" value="2-IMINOBUTANOATE/2-IMINOPROPANOATE DEAMINASE RIDA"/>
    <property type="match status" value="1"/>
</dbReference>
<evidence type="ECO:0000313" key="2">
    <source>
        <dbReference type="EMBL" id="CAB4688896.1"/>
    </source>
</evidence>
<proteinExistence type="inferred from homology"/>
<dbReference type="Gene3D" id="3.30.1330.40">
    <property type="entry name" value="RutC-like"/>
    <property type="match status" value="1"/>
</dbReference>